<evidence type="ECO:0000313" key="4">
    <source>
        <dbReference type="Proteomes" id="UP000436016"/>
    </source>
</evidence>
<feature type="compositionally biased region" description="Low complexity" evidence="1">
    <location>
        <begin position="230"/>
        <end position="241"/>
    </location>
</feature>
<proteinExistence type="predicted"/>
<sequence length="273" mass="30042">MRTRWPVPCLAAALAFCLATAASAQPLFLPNGICWNSTAAEVAAALPDIQRPDPPLEAGRMTVPIVASGVTLGPLTLSAQFQFEDGALRQVLLDNRRAAADPAALETALAQLWSTLGPPDRRCPDRGLREAELIWDLPDAVLHLVWFDYQDQGLPGPVAQDDFFGPRQSELPLSEQVRQRPDRFLLRWRDTDRSADRRAEDTVSGLQSPMPLPRAELNRRDGREIYPKTSPVRRPASSAPPGLTRLLLRLHDPAADWLASTDCQTLLRPADPG</sequence>
<keyword evidence="2" id="KW-0732">Signal</keyword>
<protein>
    <submittedName>
        <fullName evidence="3">Uncharacterized protein</fullName>
    </submittedName>
</protein>
<gene>
    <name evidence="3" type="ORF">GSH16_08315</name>
</gene>
<keyword evidence="4" id="KW-1185">Reference proteome</keyword>
<feature type="signal peptide" evidence="2">
    <location>
        <begin position="1"/>
        <end position="24"/>
    </location>
</feature>
<dbReference type="AlphaFoldDB" id="A0A6B0TLN1"/>
<dbReference type="RefSeq" id="WP_160853938.1">
    <property type="nucleotide sequence ID" value="NZ_WUWG01000003.1"/>
</dbReference>
<dbReference type="Proteomes" id="UP000436016">
    <property type="component" value="Unassembled WGS sequence"/>
</dbReference>
<organism evidence="3 4">
    <name type="scientific">Oceanomicrobium pacificus</name>
    <dbReference type="NCBI Taxonomy" id="2692916"/>
    <lineage>
        <taxon>Bacteria</taxon>
        <taxon>Pseudomonadati</taxon>
        <taxon>Pseudomonadota</taxon>
        <taxon>Alphaproteobacteria</taxon>
        <taxon>Rhodobacterales</taxon>
        <taxon>Paracoccaceae</taxon>
        <taxon>Oceanomicrobium</taxon>
    </lineage>
</organism>
<feature type="compositionally biased region" description="Basic and acidic residues" evidence="1">
    <location>
        <begin position="216"/>
        <end position="226"/>
    </location>
</feature>
<comment type="caution">
    <text evidence="3">The sequence shown here is derived from an EMBL/GenBank/DDBJ whole genome shotgun (WGS) entry which is preliminary data.</text>
</comment>
<dbReference type="EMBL" id="WUWG01000003">
    <property type="protein sequence ID" value="MXU65450.1"/>
    <property type="molecule type" value="Genomic_DNA"/>
</dbReference>
<reference evidence="3 4" key="1">
    <citation type="submission" date="2019-12" db="EMBL/GenBank/DDBJ databases">
        <title>Strain KN286 was isolated from seawater, which was collected from Caroline Seamount in the tropical western Pacific.</title>
        <authorList>
            <person name="Wang Q."/>
        </authorList>
    </citation>
    <scope>NUCLEOTIDE SEQUENCE [LARGE SCALE GENOMIC DNA]</scope>
    <source>
        <strain evidence="3 4">KN286</strain>
    </source>
</reference>
<evidence type="ECO:0000256" key="1">
    <source>
        <dbReference type="SAM" id="MobiDB-lite"/>
    </source>
</evidence>
<evidence type="ECO:0000313" key="3">
    <source>
        <dbReference type="EMBL" id="MXU65450.1"/>
    </source>
</evidence>
<evidence type="ECO:0000256" key="2">
    <source>
        <dbReference type="SAM" id="SignalP"/>
    </source>
</evidence>
<feature type="chain" id="PRO_5025428697" evidence="2">
    <location>
        <begin position="25"/>
        <end position="273"/>
    </location>
</feature>
<feature type="region of interest" description="Disordered" evidence="1">
    <location>
        <begin position="196"/>
        <end position="241"/>
    </location>
</feature>
<name>A0A6B0TLN1_9RHOB</name>
<accession>A0A6B0TLN1</accession>